<evidence type="ECO:0000313" key="10">
    <source>
        <dbReference type="EMBL" id="KIW36827.1"/>
    </source>
</evidence>
<dbReference type="EMBL" id="KN847348">
    <property type="protein sequence ID" value="KIW36827.1"/>
    <property type="molecule type" value="Genomic_DNA"/>
</dbReference>
<dbReference type="VEuPathDB" id="FungiDB:PV06_10948"/>
<organism evidence="10 11">
    <name type="scientific">Exophiala oligosperma</name>
    <dbReference type="NCBI Taxonomy" id="215243"/>
    <lineage>
        <taxon>Eukaryota</taxon>
        <taxon>Fungi</taxon>
        <taxon>Dikarya</taxon>
        <taxon>Ascomycota</taxon>
        <taxon>Pezizomycotina</taxon>
        <taxon>Eurotiomycetes</taxon>
        <taxon>Chaetothyriomycetidae</taxon>
        <taxon>Chaetothyriales</taxon>
        <taxon>Herpotrichiellaceae</taxon>
        <taxon>Exophiala</taxon>
    </lineage>
</organism>
<evidence type="ECO:0000256" key="3">
    <source>
        <dbReference type="ARBA" id="ARBA00018596"/>
    </source>
</evidence>
<keyword evidence="5 6" id="KW-0539">Nucleus</keyword>
<keyword evidence="11" id="KW-1185">Reference proteome</keyword>
<keyword evidence="4 6" id="KW-0235">DNA replication</keyword>
<reference evidence="10 11" key="1">
    <citation type="submission" date="2015-01" db="EMBL/GenBank/DDBJ databases">
        <title>The Genome Sequence of Exophiala oligosperma CBS72588.</title>
        <authorList>
            <consortium name="The Broad Institute Genomics Platform"/>
            <person name="Cuomo C."/>
            <person name="de Hoog S."/>
            <person name="Gorbushina A."/>
            <person name="Stielow B."/>
            <person name="Teixiera M."/>
            <person name="Abouelleil A."/>
            <person name="Chapman S.B."/>
            <person name="Priest M."/>
            <person name="Young S.K."/>
            <person name="Wortman J."/>
            <person name="Nusbaum C."/>
            <person name="Birren B."/>
        </authorList>
    </citation>
    <scope>NUCLEOTIDE SEQUENCE [LARGE SCALE GENOMIC DNA]</scope>
    <source>
        <strain evidence="10 11">CBS 72588</strain>
    </source>
</reference>
<evidence type="ECO:0000256" key="1">
    <source>
        <dbReference type="ARBA" id="ARBA00004123"/>
    </source>
</evidence>
<gene>
    <name evidence="10" type="ORF">PV06_10948</name>
</gene>
<dbReference type="FunFam" id="3.60.21.60:FF:000005">
    <property type="entry name" value="DNA polymerase alpha subunit B"/>
    <property type="match status" value="1"/>
</dbReference>
<evidence type="ECO:0000256" key="2">
    <source>
        <dbReference type="ARBA" id="ARBA00007299"/>
    </source>
</evidence>
<dbReference type="PANTHER" id="PTHR23061">
    <property type="entry name" value="DNA POLYMERASE 2 ALPHA 70 KDA SUBUNIT"/>
    <property type="match status" value="1"/>
</dbReference>
<evidence type="ECO:0000259" key="9">
    <source>
        <dbReference type="Pfam" id="PF22062"/>
    </source>
</evidence>
<dbReference type="Gene3D" id="3.60.21.60">
    <property type="match status" value="2"/>
</dbReference>
<dbReference type="GO" id="GO:0006270">
    <property type="term" value="P:DNA replication initiation"/>
    <property type="evidence" value="ECO:0007669"/>
    <property type="project" value="TreeGrafter"/>
</dbReference>
<evidence type="ECO:0000313" key="11">
    <source>
        <dbReference type="Proteomes" id="UP000053342"/>
    </source>
</evidence>
<dbReference type="Pfam" id="PF04042">
    <property type="entry name" value="DNA_pol_E_B"/>
    <property type="match status" value="1"/>
</dbReference>
<dbReference type="Proteomes" id="UP000053342">
    <property type="component" value="Unassembled WGS sequence"/>
</dbReference>
<dbReference type="Pfam" id="PF22062">
    <property type="entry name" value="OB_DPOA2"/>
    <property type="match status" value="1"/>
</dbReference>
<accession>A0A0D2BH66</accession>
<protein>
    <recommendedName>
        <fullName evidence="3 6">DNA polymerase alpha subunit B</fullName>
    </recommendedName>
</protein>
<evidence type="ECO:0000256" key="4">
    <source>
        <dbReference type="ARBA" id="ARBA00022705"/>
    </source>
</evidence>
<feature type="domain" description="DNA polymerase alpha/delta/epsilon subunit B" evidence="8">
    <location>
        <begin position="367"/>
        <end position="587"/>
    </location>
</feature>
<dbReference type="PIRSF" id="PIRSF018300">
    <property type="entry name" value="DNA_pol_alph_2"/>
    <property type="match status" value="1"/>
</dbReference>
<dbReference type="PANTHER" id="PTHR23061:SF12">
    <property type="entry name" value="DNA POLYMERASE ALPHA SUBUNIT B"/>
    <property type="match status" value="1"/>
</dbReference>
<feature type="region of interest" description="Disordered" evidence="7">
    <location>
        <begin position="73"/>
        <end position="103"/>
    </location>
</feature>
<evidence type="ECO:0000256" key="6">
    <source>
        <dbReference type="PIRNR" id="PIRNR018300"/>
    </source>
</evidence>
<dbReference type="GO" id="GO:0003677">
    <property type="term" value="F:DNA binding"/>
    <property type="evidence" value="ECO:0007669"/>
    <property type="project" value="InterPro"/>
</dbReference>
<dbReference type="HOGENOM" id="CLU_014923_1_0_1"/>
<dbReference type="InterPro" id="IPR016722">
    <property type="entry name" value="DNA_pol_alpha_bsu"/>
</dbReference>
<sequence length="651" mass="71078">MTDAKENLDAVFDPSGGGLSPDILGVLESTLRLHSLTADELFIKWEVYCLKMGGEETKLDLETARMFAKDVQDGVERGDGRTQQGNKFAPRSERKGAVHATPRAVGTGDVFGMLDELTPNTVGRRSGGSVKRKADFDSPVPKKINRPDTNNKTPGKAGKVDGPAGIPFSERQNAGQIIETLNDHLPQAEAPLAPFSEARLRLISRTDFKKFAYKPMSMRLSDTSEILDERIDDFLSLIQKHHNLDDSAFGNAAAQSTSEIVAVGRIASDTPEGKLNSASLVLEMSRRMGAGLRVPLKVDALPSYQFFPGQIVALKGTNASGLYFTVKEVLATPKLPMPSSTTNDINTVNERLEVSEDSPSSSLPLNIMLSSGPYTADDNLDFEPFRALCEKAAENVADALILTGPFLDIEHPLLASGDFDFPGETRGSDQDASMAILFRTWISPHLQRLCAAVPSITVLVVPSVRDALSKHVSWPQERLVKKELHLPKQVTMLPNPCFISLNETVFAISSQDVLFELSREQISHGLGGVGSDLLSRLPGCLIDQRHFFPLFPPIKRNNGATGACLDMGYHKLGEWMQVKPDVLILPSLITASVKVVDSVMVINPGQLSKRKAAGTFAQISLQPRILGDEEKEEKTVPHDVFKRARVDIVRI</sequence>
<evidence type="ECO:0000259" key="8">
    <source>
        <dbReference type="Pfam" id="PF04042"/>
    </source>
</evidence>
<dbReference type="GeneID" id="27363022"/>
<proteinExistence type="inferred from homology"/>
<comment type="function">
    <text evidence="6">Accessory subunit of the DNA polymerase alpha complex (also known as the alpha DNA polymerase-primase complex) which plays an essential role in the initiation of DNA synthesis.</text>
</comment>
<dbReference type="RefSeq" id="XP_016257043.1">
    <property type="nucleotide sequence ID" value="XM_016412544.1"/>
</dbReference>
<dbReference type="GO" id="GO:0005658">
    <property type="term" value="C:alpha DNA polymerase:primase complex"/>
    <property type="evidence" value="ECO:0007669"/>
    <property type="project" value="TreeGrafter"/>
</dbReference>
<dbReference type="OrthoDB" id="336885at2759"/>
<evidence type="ECO:0000256" key="5">
    <source>
        <dbReference type="ARBA" id="ARBA00023242"/>
    </source>
</evidence>
<dbReference type="InterPro" id="IPR054300">
    <property type="entry name" value="OB_DPOA2"/>
</dbReference>
<evidence type="ECO:0000256" key="7">
    <source>
        <dbReference type="SAM" id="MobiDB-lite"/>
    </source>
</evidence>
<feature type="domain" description="DNA polymerase alpha subunit B OB" evidence="9">
    <location>
        <begin position="224"/>
        <end position="330"/>
    </location>
</feature>
<dbReference type="InterPro" id="IPR007185">
    <property type="entry name" value="DNA_pol_a/d/e_bsu"/>
</dbReference>
<comment type="subcellular location">
    <subcellularLocation>
        <location evidence="1 6">Nucleus</location>
    </subcellularLocation>
</comment>
<dbReference type="AlphaFoldDB" id="A0A0D2BH66"/>
<feature type="region of interest" description="Disordered" evidence="7">
    <location>
        <begin position="115"/>
        <end position="162"/>
    </location>
</feature>
<name>A0A0D2BH66_9EURO</name>
<comment type="similarity">
    <text evidence="2 6">Belongs to the DNA polymerase alpha subunit B family.</text>
</comment>
<dbReference type="STRING" id="215243.A0A0D2BH66"/>